<organism evidence="1 2">
    <name type="scientific">Pedobacter insulae</name>
    <dbReference type="NCBI Taxonomy" id="414048"/>
    <lineage>
        <taxon>Bacteria</taxon>
        <taxon>Pseudomonadati</taxon>
        <taxon>Bacteroidota</taxon>
        <taxon>Sphingobacteriia</taxon>
        <taxon>Sphingobacteriales</taxon>
        <taxon>Sphingobacteriaceae</taxon>
        <taxon>Pedobacter</taxon>
    </lineage>
</organism>
<evidence type="ECO:0000313" key="2">
    <source>
        <dbReference type="Proteomes" id="UP000199666"/>
    </source>
</evidence>
<dbReference type="Proteomes" id="UP000199666">
    <property type="component" value="Unassembled WGS sequence"/>
</dbReference>
<sequence>MPVKIYATALGLFFIVFMLSSKISYSQSYKNEIGAMAENDVYIAYLQDRYYTNGFFAYYRHALEQENLKPRLEKKIVDLEIGQKIYNPYSAHAPDVKLHDRPFAGYLYGSAAMGWFYKSEAILKASAQIGIIGPHAFGEEMQTAFHKLIGTYTVQGWEYQVKDELALNLNFSYQQPVYHTVNQKLDFSGTSSVLLGNTFSGANIGLLIRFGNMNPFYESSYANSRIKNKQGDNRKTDREFFFFTKPQVNFVAYDATIQGGLFNADKGPVTFGIKHWVYSQELGINFASKRWNSKFIVTLKTQEIDGSAKAYHYGSAILAYSFN</sequence>
<dbReference type="Pfam" id="PF09982">
    <property type="entry name" value="LpxR"/>
    <property type="match status" value="1"/>
</dbReference>
<evidence type="ECO:0000313" key="1">
    <source>
        <dbReference type="EMBL" id="SFG65988.1"/>
    </source>
</evidence>
<dbReference type="InterPro" id="IPR018707">
    <property type="entry name" value="LpxR"/>
</dbReference>
<dbReference type="Gene3D" id="2.40.128.140">
    <property type="entry name" value="Outer membrane protein"/>
    <property type="match status" value="1"/>
</dbReference>
<dbReference type="InterPro" id="IPR037107">
    <property type="entry name" value="Put_OMP_sf"/>
</dbReference>
<dbReference type="OrthoDB" id="622552at2"/>
<dbReference type="AlphaFoldDB" id="A0A1I2TM92"/>
<reference evidence="1 2" key="1">
    <citation type="submission" date="2016-10" db="EMBL/GenBank/DDBJ databases">
        <authorList>
            <person name="de Groot N.N."/>
        </authorList>
    </citation>
    <scope>NUCLEOTIDE SEQUENCE [LARGE SCALE GENOMIC DNA]</scope>
    <source>
        <strain evidence="1 2">DSM 18684</strain>
    </source>
</reference>
<evidence type="ECO:0008006" key="3">
    <source>
        <dbReference type="Google" id="ProtNLM"/>
    </source>
</evidence>
<name>A0A1I2TM92_9SPHI</name>
<keyword evidence="2" id="KW-1185">Reference proteome</keyword>
<accession>A0A1I2TM92</accession>
<dbReference type="EMBL" id="FOPP01000001">
    <property type="protein sequence ID" value="SFG65988.1"/>
    <property type="molecule type" value="Genomic_DNA"/>
</dbReference>
<protein>
    <recommendedName>
        <fullName evidence="3">Lipid A deacylase LpxR family protein</fullName>
    </recommendedName>
</protein>
<dbReference type="RefSeq" id="WP_090991952.1">
    <property type="nucleotide sequence ID" value="NZ_FOPP01000001.1"/>
</dbReference>
<dbReference type="STRING" id="414048.SAMN04489864_101487"/>
<gene>
    <name evidence="1" type="ORF">SAMN04489864_101487</name>
</gene>
<proteinExistence type="predicted"/>